<dbReference type="InterPro" id="IPR009187">
    <property type="entry name" value="Prok_Ku"/>
</dbReference>
<reference evidence="6" key="1">
    <citation type="journal article" date="2019" name="Int. J. Syst. Evol. Microbiol.">
        <title>The Global Catalogue of Microorganisms (GCM) 10K type strain sequencing project: providing services to taxonomists for standard genome sequencing and annotation.</title>
        <authorList>
            <consortium name="The Broad Institute Genomics Platform"/>
            <consortium name="The Broad Institute Genome Sequencing Center for Infectious Disease"/>
            <person name="Wu L."/>
            <person name="Ma J."/>
        </authorList>
    </citation>
    <scope>NUCLEOTIDE SEQUENCE [LARGE SCALE GENOMIC DNA]</scope>
    <source>
        <strain evidence="6">CCUG 37257</strain>
    </source>
</reference>
<keyword evidence="2" id="KW-0234">DNA repair</keyword>
<evidence type="ECO:0000313" key="6">
    <source>
        <dbReference type="Proteomes" id="UP001595988"/>
    </source>
</evidence>
<comment type="similarity">
    <text evidence="2">Belongs to the prokaryotic Ku family.</text>
</comment>
<keyword evidence="6" id="KW-1185">Reference proteome</keyword>
<feature type="region of interest" description="Disordered" evidence="3">
    <location>
        <begin position="250"/>
        <end position="295"/>
    </location>
</feature>
<evidence type="ECO:0000259" key="4">
    <source>
        <dbReference type="SMART" id="SM00559"/>
    </source>
</evidence>
<dbReference type="Proteomes" id="UP001595988">
    <property type="component" value="Unassembled WGS sequence"/>
</dbReference>
<dbReference type="Gene3D" id="2.40.290.10">
    <property type="match status" value="1"/>
</dbReference>
<dbReference type="HAMAP" id="MF_01875">
    <property type="entry name" value="Prokaryotic_Ku"/>
    <property type="match status" value="1"/>
</dbReference>
<organism evidence="5 6">
    <name type="scientific">Oceanobacillus aidingensis</name>
    <dbReference type="NCBI Taxonomy" id="645964"/>
    <lineage>
        <taxon>Bacteria</taxon>
        <taxon>Bacillati</taxon>
        <taxon>Bacillota</taxon>
        <taxon>Bacilli</taxon>
        <taxon>Bacillales</taxon>
        <taxon>Bacillaceae</taxon>
        <taxon>Oceanobacillus</taxon>
    </lineage>
</organism>
<sequence>MHTMWKGTISFGLVNIPVKMHAATENKDIKLRQLHKKCKTPIKYEKTCPNCGDEEVKSEDIVKAYEYASNKFVVLDDEELEALKKEQEDKAVEIVDFVQLEEIDPIYFEKSYYLSPNEGGSKAYALLREALTDTGKIGIAKMMIRSKEQLAVIRVYKDAIVVETIHYPDEVRAVGVVPNVPSQESVGKKELDTAKMLIEQLTTEFEPEKYKDDYRTALMELIEAKKNNKEIEIGGETKTKPDNVVNLMDALQESLDRAKSDKPKTTKPKKKTTTKKKTAAKNTTKNASKTKKVTS</sequence>
<comment type="caution">
    <text evidence="5">The sequence shown here is derived from an EMBL/GenBank/DDBJ whole genome shotgun (WGS) entry which is preliminary data.</text>
</comment>
<dbReference type="NCBIfam" id="TIGR02772">
    <property type="entry name" value="Ku_bact"/>
    <property type="match status" value="1"/>
</dbReference>
<evidence type="ECO:0000256" key="2">
    <source>
        <dbReference type="HAMAP-Rule" id="MF_01875"/>
    </source>
</evidence>
<name>A0ABV9JVW8_9BACI</name>
<dbReference type="PIRSF" id="PIRSF006493">
    <property type="entry name" value="Prok_Ku"/>
    <property type="match status" value="1"/>
</dbReference>
<proteinExistence type="inferred from homology"/>
<feature type="domain" description="Ku" evidence="4">
    <location>
        <begin position="53"/>
        <end position="182"/>
    </location>
</feature>
<dbReference type="InterPro" id="IPR006164">
    <property type="entry name" value="DNA_bd_Ku70/Ku80"/>
</dbReference>
<feature type="compositionally biased region" description="Basic and acidic residues" evidence="3">
    <location>
        <begin position="254"/>
        <end position="264"/>
    </location>
</feature>
<dbReference type="SMART" id="SM00559">
    <property type="entry name" value="Ku78"/>
    <property type="match status" value="1"/>
</dbReference>
<evidence type="ECO:0000256" key="1">
    <source>
        <dbReference type="ARBA" id="ARBA00023125"/>
    </source>
</evidence>
<keyword evidence="1 2" id="KW-0238">DNA-binding</keyword>
<gene>
    <name evidence="2" type="primary">ku</name>
    <name evidence="5" type="ORF">ACFO3P_05975</name>
</gene>
<evidence type="ECO:0000313" key="5">
    <source>
        <dbReference type="EMBL" id="MFC4661763.1"/>
    </source>
</evidence>
<dbReference type="RefSeq" id="WP_379542289.1">
    <property type="nucleotide sequence ID" value="NZ_JBHSFT010000008.1"/>
</dbReference>
<comment type="subunit">
    <text evidence="2">Homodimer. Interacts with LigD.</text>
</comment>
<accession>A0ABV9JVW8</accession>
<protein>
    <recommendedName>
        <fullName evidence="2">Non-homologous end joining protein Ku</fullName>
    </recommendedName>
</protein>
<keyword evidence="2" id="KW-0233">DNA recombination</keyword>
<dbReference type="EMBL" id="JBHSFT010000008">
    <property type="protein sequence ID" value="MFC4661763.1"/>
    <property type="molecule type" value="Genomic_DNA"/>
</dbReference>
<evidence type="ECO:0000256" key="3">
    <source>
        <dbReference type="SAM" id="MobiDB-lite"/>
    </source>
</evidence>
<keyword evidence="2" id="KW-0227">DNA damage</keyword>
<dbReference type="CDD" id="cd00789">
    <property type="entry name" value="KU_like"/>
    <property type="match status" value="1"/>
</dbReference>
<comment type="function">
    <text evidence="2">With LigD forms a non-homologous end joining (NHEJ) DNA repair enzyme, which repairs dsDNA breaks with reduced fidelity. Binds linear dsDNA with 5'- and 3'- overhangs but not closed circular dsDNA nor ssDNA. Recruits and stimulates the ligase activity of LigD.</text>
</comment>
<dbReference type="Pfam" id="PF02735">
    <property type="entry name" value="Ku"/>
    <property type="match status" value="1"/>
</dbReference>
<dbReference type="PANTHER" id="PTHR41251:SF1">
    <property type="entry name" value="NON-HOMOLOGOUS END JOINING PROTEIN KU"/>
    <property type="match status" value="1"/>
</dbReference>
<feature type="compositionally biased region" description="Basic residues" evidence="3">
    <location>
        <begin position="265"/>
        <end position="279"/>
    </location>
</feature>
<dbReference type="PANTHER" id="PTHR41251">
    <property type="entry name" value="NON-HOMOLOGOUS END JOINING PROTEIN KU"/>
    <property type="match status" value="1"/>
</dbReference>
<dbReference type="InterPro" id="IPR016194">
    <property type="entry name" value="SPOC-like_C_dom_sf"/>
</dbReference>
<dbReference type="SUPFAM" id="SSF100939">
    <property type="entry name" value="SPOC domain-like"/>
    <property type="match status" value="1"/>
</dbReference>